<reference evidence="2" key="1">
    <citation type="submission" date="2020-11" db="EMBL/GenBank/DDBJ databases">
        <authorList>
            <person name="Tran Van P."/>
        </authorList>
    </citation>
    <scope>NUCLEOTIDE SEQUENCE</scope>
</reference>
<accession>A0A7R9DW88</accession>
<keyword evidence="1" id="KW-0732">Signal</keyword>
<evidence type="ECO:0000313" key="2">
    <source>
        <dbReference type="EMBL" id="CAD7420928.1"/>
    </source>
</evidence>
<feature type="chain" id="PRO_5030672000" evidence="1">
    <location>
        <begin position="22"/>
        <end position="84"/>
    </location>
</feature>
<evidence type="ECO:0000256" key="1">
    <source>
        <dbReference type="SAM" id="SignalP"/>
    </source>
</evidence>
<feature type="signal peptide" evidence="1">
    <location>
        <begin position="1"/>
        <end position="21"/>
    </location>
</feature>
<organism evidence="2">
    <name type="scientific">Timema poppense</name>
    <name type="common">Walking stick</name>
    <dbReference type="NCBI Taxonomy" id="170557"/>
    <lineage>
        <taxon>Eukaryota</taxon>
        <taxon>Metazoa</taxon>
        <taxon>Ecdysozoa</taxon>
        <taxon>Arthropoda</taxon>
        <taxon>Hexapoda</taxon>
        <taxon>Insecta</taxon>
        <taxon>Pterygota</taxon>
        <taxon>Neoptera</taxon>
        <taxon>Polyneoptera</taxon>
        <taxon>Phasmatodea</taxon>
        <taxon>Timematodea</taxon>
        <taxon>Timematoidea</taxon>
        <taxon>Timematidae</taxon>
        <taxon>Timema</taxon>
    </lineage>
</organism>
<name>A0A7R9DW88_TIMPO</name>
<proteinExistence type="predicted"/>
<dbReference type="EMBL" id="OD039811">
    <property type="protein sequence ID" value="CAD7420928.1"/>
    <property type="molecule type" value="Genomic_DNA"/>
</dbReference>
<protein>
    <submittedName>
        <fullName evidence="2">Uncharacterized protein</fullName>
    </submittedName>
</protein>
<dbReference type="AlphaFoldDB" id="A0A7R9DW88"/>
<sequence length="84" mass="9361">MAPLMFMFIDGFFAFLVATTAQGITDSANSVVQDLRMVPVSRLSPKNQAEVTQNAKLCYTMLCDDITEEQGLLRLLDDEENVEV</sequence>
<gene>
    <name evidence="2" type="ORF">TPSB3V08_LOCUS14343</name>
</gene>